<gene>
    <name evidence="1" type="ORF">XCCB100_0153</name>
</gene>
<dbReference type="Proteomes" id="UP000001188">
    <property type="component" value="Chromosome"/>
</dbReference>
<proteinExistence type="predicted"/>
<sequence>MRTARRWSVRGYMPIPSTGRARLAAARYVLSAALRTCSRSFLISADYADAPEDLSE</sequence>
<name>B0RLB5_XANCB</name>
<organism evidence="1 2">
    <name type="scientific">Xanthomonas campestris pv. campestris (strain B100)</name>
    <dbReference type="NCBI Taxonomy" id="509169"/>
    <lineage>
        <taxon>Bacteria</taxon>
        <taxon>Pseudomonadati</taxon>
        <taxon>Pseudomonadota</taxon>
        <taxon>Gammaproteobacteria</taxon>
        <taxon>Lysobacterales</taxon>
        <taxon>Lysobacteraceae</taxon>
        <taxon>Xanthomonas</taxon>
    </lineage>
</organism>
<dbReference type="HOGENOM" id="CLU_3013222_0_0_6"/>
<dbReference type="KEGG" id="xca:xcc-b100_0153"/>
<dbReference type="EMBL" id="AM920689">
    <property type="protein sequence ID" value="CAP49483.1"/>
    <property type="molecule type" value="Genomic_DNA"/>
</dbReference>
<reference evidence="1 2" key="1">
    <citation type="journal article" date="2008" name="J. Biotechnol.">
        <title>The genome of Xanthomonas campestris pv. campestris B100 and its use for the reconstruction of metabolic pathways involved in xanthan biosynthesis.</title>
        <authorList>
            <person name="Vorholter F.J."/>
            <person name="Schneiker S."/>
            <person name="Goesmann A."/>
            <person name="Krause L."/>
            <person name="Bekel T."/>
            <person name="Kaiser O."/>
            <person name="Linke B."/>
            <person name="Patschkowski T."/>
            <person name="Ruckert C."/>
            <person name="Schmid J."/>
            <person name="Sidhu V.K."/>
            <person name="Sieber V."/>
            <person name="Tauch A."/>
            <person name="Watt S.A."/>
            <person name="Weisshaar B."/>
            <person name="Becker A."/>
            <person name="Niehaus K."/>
            <person name="Puhler A."/>
        </authorList>
    </citation>
    <scope>NUCLEOTIDE SEQUENCE [LARGE SCALE GENOMIC DNA]</scope>
    <source>
        <strain evidence="1 2">B100</strain>
    </source>
</reference>
<dbReference type="AlphaFoldDB" id="B0RLB5"/>
<accession>B0RLB5</accession>
<evidence type="ECO:0000313" key="2">
    <source>
        <dbReference type="Proteomes" id="UP000001188"/>
    </source>
</evidence>
<evidence type="ECO:0000313" key="1">
    <source>
        <dbReference type="EMBL" id="CAP49483.1"/>
    </source>
</evidence>
<protein>
    <submittedName>
        <fullName evidence="1">Uncharacterized protein</fullName>
    </submittedName>
</protein>